<protein>
    <submittedName>
        <fullName evidence="2">Uncharacterized protein</fullName>
    </submittedName>
</protein>
<feature type="compositionally biased region" description="Basic residues" evidence="1">
    <location>
        <begin position="169"/>
        <end position="179"/>
    </location>
</feature>
<name>A0AAD9KKG3_RIDPI</name>
<accession>A0AAD9KKG3</accession>
<keyword evidence="3" id="KW-1185">Reference proteome</keyword>
<feature type="compositionally biased region" description="Low complexity" evidence="1">
    <location>
        <begin position="240"/>
        <end position="254"/>
    </location>
</feature>
<reference evidence="2" key="1">
    <citation type="journal article" date="2023" name="Mol. Biol. Evol.">
        <title>Third-Generation Sequencing Reveals the Adaptive Role of the Epigenome in Three Deep-Sea Polychaetes.</title>
        <authorList>
            <person name="Perez M."/>
            <person name="Aroh O."/>
            <person name="Sun Y."/>
            <person name="Lan Y."/>
            <person name="Juniper S.K."/>
            <person name="Young C.R."/>
            <person name="Angers B."/>
            <person name="Qian P.Y."/>
        </authorList>
    </citation>
    <scope>NUCLEOTIDE SEQUENCE</scope>
    <source>
        <strain evidence="2">R07B-5</strain>
    </source>
</reference>
<proteinExistence type="predicted"/>
<dbReference type="AlphaFoldDB" id="A0AAD9KKG3"/>
<comment type="caution">
    <text evidence="2">The sequence shown here is derived from an EMBL/GenBank/DDBJ whole genome shotgun (WGS) entry which is preliminary data.</text>
</comment>
<dbReference type="Proteomes" id="UP001209878">
    <property type="component" value="Unassembled WGS sequence"/>
</dbReference>
<feature type="compositionally biased region" description="Pro residues" evidence="1">
    <location>
        <begin position="228"/>
        <end position="239"/>
    </location>
</feature>
<organism evidence="2 3">
    <name type="scientific">Ridgeia piscesae</name>
    <name type="common">Tubeworm</name>
    <dbReference type="NCBI Taxonomy" id="27915"/>
    <lineage>
        <taxon>Eukaryota</taxon>
        <taxon>Metazoa</taxon>
        <taxon>Spiralia</taxon>
        <taxon>Lophotrochozoa</taxon>
        <taxon>Annelida</taxon>
        <taxon>Polychaeta</taxon>
        <taxon>Sedentaria</taxon>
        <taxon>Canalipalpata</taxon>
        <taxon>Sabellida</taxon>
        <taxon>Siboglinidae</taxon>
        <taxon>Ridgeia</taxon>
    </lineage>
</organism>
<dbReference type="EMBL" id="JAODUO010000985">
    <property type="protein sequence ID" value="KAK2172183.1"/>
    <property type="molecule type" value="Genomic_DNA"/>
</dbReference>
<feature type="compositionally biased region" description="Low complexity" evidence="1">
    <location>
        <begin position="155"/>
        <end position="167"/>
    </location>
</feature>
<feature type="region of interest" description="Disordered" evidence="1">
    <location>
        <begin position="152"/>
        <end position="198"/>
    </location>
</feature>
<evidence type="ECO:0000256" key="1">
    <source>
        <dbReference type="SAM" id="MobiDB-lite"/>
    </source>
</evidence>
<gene>
    <name evidence="2" type="ORF">NP493_986g00054</name>
</gene>
<evidence type="ECO:0000313" key="2">
    <source>
        <dbReference type="EMBL" id="KAK2172183.1"/>
    </source>
</evidence>
<evidence type="ECO:0000313" key="3">
    <source>
        <dbReference type="Proteomes" id="UP001209878"/>
    </source>
</evidence>
<feature type="region of interest" description="Disordered" evidence="1">
    <location>
        <begin position="226"/>
        <end position="257"/>
    </location>
</feature>
<sequence>MPHIEPYRKLGLIRHLREHVAQNRDTARRVHEIKSLLRANVRLDKFPIRHNVLRSNTPVVTSTGSACVFLRIPCRVSSTMRLRGDDKTLVIDAHAPIQKGVPMYCDVLGPSACRECTRLYRRRQFETDINQAHPALEVNQRTMHARRSLALSVRLPSLPSSTITTTTRHPNRKGRPRKSRSGERTRSPAKAKPPTPVRPILVTDNEIHARVIEKQRHLAAIAPSEVAPLPPPVAPPPVSPKRASAGSRRVSSSGEIHIPMVSSRESSFLSRAMSNESHWSVDGARVPATD</sequence>